<sequence length="460" mass="49887">MTTAAQPLTVPALAPAGTVPWTPREQAERTMNTFLSPVVGIVRSLYDRLHDTDDVYAYSIAADACNSKVLIDVACNKSNGGAGPDPDGARLSAIGETVERYSGAFVPFDQLRHGTYAELTADGLTCLSPEEYQPFARWQYEHPQVPFQPYTADTRMHWTASLRLGDGERVWLPAQAVYLCENLLRDPPLTYPTSNGLAYGSTTDEALVGGILELLERDGVMVTWYKRLSLPLVDVESDPELAAFFRRHVWPSGMHVSIVDVSRFAGVAAVLAVVRNRNTDFAPLGLGAAAAADPRRAVTKAVCEAVSTRGWAFLKQRDGDVPDPDSDFYRTITAFEDHVGLYANPSLVAETEFLDASSERVAVADLPRLPDGNPGELRDALIERATAGGVNLYAVDATSPDVREAGGHVVKVFSPQLQPLDAGYAGRHLGGDRLHGRLVEQGHIDPADADYVNPLPHPFP</sequence>
<evidence type="ECO:0000259" key="1">
    <source>
        <dbReference type="PROSITE" id="PS51664"/>
    </source>
</evidence>
<dbReference type="EMBL" id="SFCC01000009">
    <property type="protein sequence ID" value="RZQ62516.1"/>
    <property type="molecule type" value="Genomic_DNA"/>
</dbReference>
<evidence type="ECO:0000313" key="3">
    <source>
        <dbReference type="Proteomes" id="UP000292003"/>
    </source>
</evidence>
<dbReference type="Gene3D" id="3.30.160.660">
    <property type="match status" value="1"/>
</dbReference>
<feature type="domain" description="YcaO" evidence="1">
    <location>
        <begin position="81"/>
        <end position="460"/>
    </location>
</feature>
<dbReference type="AlphaFoldDB" id="A0A4Q7J6P8"/>
<evidence type="ECO:0000313" key="2">
    <source>
        <dbReference type="EMBL" id="RZQ62516.1"/>
    </source>
</evidence>
<dbReference type="Gene3D" id="3.30.1330.230">
    <property type="match status" value="1"/>
</dbReference>
<dbReference type="InterPro" id="IPR003776">
    <property type="entry name" value="YcaO-like_dom"/>
</dbReference>
<gene>
    <name evidence="2" type="ORF">EWH70_19910</name>
</gene>
<accession>A0A4Q7J6P8</accession>
<reference evidence="2 3" key="1">
    <citation type="submission" date="2019-02" db="EMBL/GenBank/DDBJ databases">
        <title>Draft genome sequence of Amycolatopsis sp. 8-3EHSu isolated from roots of Suaeda maritima.</title>
        <authorList>
            <person name="Duangmal K."/>
            <person name="Chantavorakit T."/>
        </authorList>
    </citation>
    <scope>NUCLEOTIDE SEQUENCE [LARGE SCALE GENOMIC DNA]</scope>
    <source>
        <strain evidence="2 3">8-3EHSu</strain>
    </source>
</reference>
<dbReference type="Gene3D" id="3.30.40.250">
    <property type="match status" value="1"/>
</dbReference>
<keyword evidence="3" id="KW-1185">Reference proteome</keyword>
<protein>
    <recommendedName>
        <fullName evidence="1">YcaO domain-containing protein</fullName>
    </recommendedName>
</protein>
<dbReference type="PROSITE" id="PS51664">
    <property type="entry name" value="YCAO"/>
    <property type="match status" value="1"/>
</dbReference>
<organism evidence="2 3">
    <name type="scientific">Amycolatopsis suaedae</name>
    <dbReference type="NCBI Taxonomy" id="2510978"/>
    <lineage>
        <taxon>Bacteria</taxon>
        <taxon>Bacillati</taxon>
        <taxon>Actinomycetota</taxon>
        <taxon>Actinomycetes</taxon>
        <taxon>Pseudonocardiales</taxon>
        <taxon>Pseudonocardiaceae</taxon>
        <taxon>Amycolatopsis</taxon>
    </lineage>
</organism>
<dbReference type="Proteomes" id="UP000292003">
    <property type="component" value="Unassembled WGS sequence"/>
</dbReference>
<dbReference type="PANTHER" id="PTHR37809:SF1">
    <property type="entry name" value="RIBOSOMAL PROTEIN S12 METHYLTHIOTRANSFERASE ACCESSORY FACTOR YCAO"/>
    <property type="match status" value="1"/>
</dbReference>
<dbReference type="InterPro" id="IPR027624">
    <property type="entry name" value="TOMM_cyclo_SagD"/>
</dbReference>
<dbReference type="RefSeq" id="WP_130476944.1">
    <property type="nucleotide sequence ID" value="NZ_SFCC01000009.1"/>
</dbReference>
<name>A0A4Q7J6P8_9PSEU</name>
<comment type="caution">
    <text evidence="2">The sequence shown here is derived from an EMBL/GenBank/DDBJ whole genome shotgun (WGS) entry which is preliminary data.</text>
</comment>
<dbReference type="PANTHER" id="PTHR37809">
    <property type="entry name" value="RIBOSOMAL PROTEIN S12 METHYLTHIOTRANSFERASE ACCESSORY FACTOR YCAO"/>
    <property type="match status" value="1"/>
</dbReference>
<dbReference type="OrthoDB" id="2379922at2"/>
<dbReference type="NCBIfam" id="TIGR03604">
    <property type="entry name" value="TOMM_cyclo_SagD"/>
    <property type="match status" value="1"/>
</dbReference>
<dbReference type="Pfam" id="PF02624">
    <property type="entry name" value="YcaO"/>
    <property type="match status" value="1"/>
</dbReference>
<proteinExistence type="predicted"/>